<feature type="chain" id="PRO_5004005138" description="Pituitary adenylate cyclase-activating polypeptide" evidence="7">
    <location>
        <begin position="23"/>
        <end position="197"/>
    </location>
</feature>
<evidence type="ECO:0000259" key="8">
    <source>
        <dbReference type="SMART" id="SM00070"/>
    </source>
</evidence>
<dbReference type="GO" id="GO:0007218">
    <property type="term" value="P:neuropeptide signaling pathway"/>
    <property type="evidence" value="ECO:0007669"/>
    <property type="project" value="TreeGrafter"/>
</dbReference>
<protein>
    <recommendedName>
        <fullName evidence="3">Pituitary adenylate cyclase-activating polypeptide</fullName>
    </recommendedName>
</protein>
<evidence type="ECO:0000256" key="3">
    <source>
        <dbReference type="ARBA" id="ARBA00014902"/>
    </source>
</evidence>
<dbReference type="GO" id="GO:0016521">
    <property type="term" value="F:pituitary adenylate cyclase activating polypeptide activity"/>
    <property type="evidence" value="ECO:0007669"/>
    <property type="project" value="TreeGrafter"/>
</dbReference>
<dbReference type="EMBL" id="GAEE01000046">
    <property type="protein sequence ID" value="JAA65077.1"/>
    <property type="molecule type" value="mRNA"/>
</dbReference>
<keyword evidence="7" id="KW-0732">Signal</keyword>
<feature type="signal peptide" evidence="7">
    <location>
        <begin position="1"/>
        <end position="22"/>
    </location>
</feature>
<dbReference type="GO" id="GO:0051428">
    <property type="term" value="F:peptide hormone receptor binding"/>
    <property type="evidence" value="ECO:0007669"/>
    <property type="project" value="TreeGrafter"/>
</dbReference>
<evidence type="ECO:0000256" key="7">
    <source>
        <dbReference type="SAM" id="SignalP"/>
    </source>
</evidence>
<dbReference type="GO" id="GO:0005184">
    <property type="term" value="F:neuropeptide hormone activity"/>
    <property type="evidence" value="ECO:0007669"/>
    <property type="project" value="InterPro"/>
</dbReference>
<comment type="similarity">
    <text evidence="2">Belongs to the glucagon family.</text>
</comment>
<dbReference type="AlphaFoldDB" id="M0QRL9"/>
<dbReference type="PANTHER" id="PTHR11213">
    <property type="entry name" value="GLUCAGON-FAMILY NEUROPEPTIDE"/>
    <property type="match status" value="1"/>
</dbReference>
<dbReference type="GO" id="GO:0007189">
    <property type="term" value="P:adenylate cyclase-activating G protein-coupled receptor signaling pathway"/>
    <property type="evidence" value="ECO:0007669"/>
    <property type="project" value="UniProtKB-ARBA"/>
</dbReference>
<dbReference type="GO" id="GO:0031175">
    <property type="term" value="P:neuron projection development"/>
    <property type="evidence" value="ECO:0007669"/>
    <property type="project" value="TreeGrafter"/>
</dbReference>
<organism evidence="9">
    <name type="scientific">Desmodus rotundus</name>
    <name type="common">Vampire bat</name>
    <dbReference type="NCBI Taxonomy" id="9430"/>
    <lineage>
        <taxon>Eukaryota</taxon>
        <taxon>Metazoa</taxon>
        <taxon>Chordata</taxon>
        <taxon>Craniata</taxon>
        <taxon>Vertebrata</taxon>
        <taxon>Euteleostomi</taxon>
        <taxon>Mammalia</taxon>
        <taxon>Eutheria</taxon>
        <taxon>Laurasiatheria</taxon>
        <taxon>Chiroptera</taxon>
        <taxon>Yangochiroptera</taxon>
        <taxon>Phyllostomidae</taxon>
        <taxon>Desmodontinae</taxon>
        <taxon>Desmodus</taxon>
    </lineage>
</organism>
<feature type="domain" description="Glucagon / GIP / secretin / VIP family" evidence="8">
    <location>
        <begin position="156"/>
        <end position="182"/>
    </location>
</feature>
<feature type="region of interest" description="Disordered" evidence="6">
    <location>
        <begin position="22"/>
        <end position="72"/>
    </location>
</feature>
<dbReference type="GO" id="GO:0005576">
    <property type="term" value="C:extracellular region"/>
    <property type="evidence" value="ECO:0007669"/>
    <property type="project" value="UniProtKB-SubCell"/>
</dbReference>
<evidence type="ECO:0000256" key="2">
    <source>
        <dbReference type="ARBA" id="ARBA00008369"/>
    </source>
</evidence>
<evidence type="ECO:0000256" key="6">
    <source>
        <dbReference type="SAM" id="MobiDB-lite"/>
    </source>
</evidence>
<keyword evidence="4" id="KW-0964">Secreted</keyword>
<dbReference type="Pfam" id="PF00123">
    <property type="entry name" value="Hormone_2"/>
    <property type="match status" value="1"/>
</dbReference>
<comment type="function">
    <text evidence="5">PACAP is a neuropeptide involved in diverse array of physiological processes through activating the PACAP subfamily of class B1 G protein-coupled receptors: VIP receptor 1 (VIPR1), VIP receptor 2 (VIPR2), and PACAP type I receptor (ADCYAP1R1). Exerts neuroprotective and general cytoprotective effects due to anti-apoptotic, anti-inflammatory, and antioxidant actions. Promotes neuron projection development through the RAPGEF2/Rap1/B-Raf/ERK pathway. In chromaffin cells, induces long-lasting increase of intracellular calcium concentrations and neuroendocrine secretion. Involved in the control of glucose homeostasis, induces insulin secretion by pancreatic beta cells. PACAP exists in two bioactive forms from proteolysis of the same precursor protein, PACAP27 and PACAP38, which differ by eleven amino acid residues in the C-terminus.</text>
</comment>
<evidence type="ECO:0000256" key="4">
    <source>
        <dbReference type="ARBA" id="ARBA00022525"/>
    </source>
</evidence>
<dbReference type="GO" id="GO:0070374">
    <property type="term" value="P:positive regulation of ERK1 and ERK2 cascade"/>
    <property type="evidence" value="ECO:0007669"/>
    <property type="project" value="TreeGrafter"/>
</dbReference>
<dbReference type="InterPro" id="IPR046963">
    <property type="entry name" value="VIP/GHRH-like"/>
</dbReference>
<reference evidence="9" key="1">
    <citation type="submission" date="2012-09" db="EMBL/GenBank/DDBJ databases">
        <title>Molecular phylogeny and evolution of the proteins encoded by the common vampire bat (Desmodus rotundus) submaxillary glands.</title>
        <authorList>
            <person name="Fry B.G."/>
        </authorList>
    </citation>
    <scope>NUCLEOTIDE SEQUENCE</scope>
    <source>
        <tissue evidence="9">Submaxillary gland posterior lobe</tissue>
    </source>
</reference>
<dbReference type="GO" id="GO:0043005">
    <property type="term" value="C:neuron projection"/>
    <property type="evidence" value="ECO:0007669"/>
    <property type="project" value="TreeGrafter"/>
</dbReference>
<dbReference type="SMART" id="SM00070">
    <property type="entry name" value="GLUCA"/>
    <property type="match status" value="2"/>
</dbReference>
<dbReference type="InterPro" id="IPR000532">
    <property type="entry name" value="Glucagon_GIP_secretin_VIP"/>
</dbReference>
<comment type="subcellular location">
    <subcellularLocation>
        <location evidence="1">Secreted</location>
    </subcellularLocation>
</comment>
<sequence length="197" mass="21038">MCSGARLALLVCGILMRSSVHCSPDSAGPRVPGIGSENGTRDQACDGDGNQLQNFNDSEPLGVESPASVPEEDEVLNHTKAQAVESSPTSAPGEDEVLNDLDKIREVVYGILSEAFRKLLEQLSGEKLRQKLLAKGEGGIAGGNSEDDSDRLSKRHVDGIFTDAYSRHLQKQAARTYLNSVLGPPKKNGIKTPNSIL</sequence>
<feature type="domain" description="Glucagon / GIP / secretin / VIP family" evidence="8">
    <location>
        <begin position="107"/>
        <end position="133"/>
    </location>
</feature>
<dbReference type="GO" id="GO:0043204">
    <property type="term" value="C:perikaryon"/>
    <property type="evidence" value="ECO:0007669"/>
    <property type="project" value="TreeGrafter"/>
</dbReference>
<evidence type="ECO:0000256" key="5">
    <source>
        <dbReference type="ARBA" id="ARBA00049945"/>
    </source>
</evidence>
<accession>M0QRL9</accession>
<proteinExistence type="evidence at transcript level"/>
<name>M0QRL9_DESRO</name>
<evidence type="ECO:0000313" key="9">
    <source>
        <dbReference type="EMBL" id="JAA65077.1"/>
    </source>
</evidence>
<dbReference type="PANTHER" id="PTHR11213:SF1">
    <property type="entry name" value="PITUITARY ADENYLATE CYCLASE-ACTIVATING POLYPEPTIDE"/>
    <property type="match status" value="1"/>
</dbReference>
<evidence type="ECO:0000256" key="1">
    <source>
        <dbReference type="ARBA" id="ARBA00004613"/>
    </source>
</evidence>
<dbReference type="GO" id="GO:0032880">
    <property type="term" value="P:regulation of protein localization"/>
    <property type="evidence" value="ECO:0007669"/>
    <property type="project" value="TreeGrafter"/>
</dbReference>